<dbReference type="InterPro" id="IPR045955">
    <property type="entry name" value="DUF6375"/>
</dbReference>
<evidence type="ECO:0000313" key="2">
    <source>
        <dbReference type="Proteomes" id="UP000188342"/>
    </source>
</evidence>
<proteinExistence type="predicted"/>
<name>A0A1R4JZF9_9ACTN</name>
<reference evidence="1 2" key="1">
    <citation type="submission" date="2017-02" db="EMBL/GenBank/DDBJ databases">
        <authorList>
            <person name="Peterson S.W."/>
        </authorList>
    </citation>
    <scope>NUCLEOTIDE SEQUENCE [LARGE SCALE GENOMIC DNA]</scope>
    <source>
        <strain evidence="1 2">LSP_Lj1</strain>
    </source>
</reference>
<organism evidence="1 2">
    <name type="scientific">Luteococcus japonicus LSP_Lj1</name>
    <dbReference type="NCBI Taxonomy" id="1255658"/>
    <lineage>
        <taxon>Bacteria</taxon>
        <taxon>Bacillati</taxon>
        <taxon>Actinomycetota</taxon>
        <taxon>Actinomycetes</taxon>
        <taxon>Propionibacteriales</taxon>
        <taxon>Propionibacteriaceae</taxon>
        <taxon>Luteococcus</taxon>
    </lineage>
</organism>
<sequence length="68" mass="7428">MSEVSIHSLGYADVEQFLYDTEIDVKGSRVVVQTDEIDVIAYIKVLLAKGAKVEMYSGHDHDTGVGGQ</sequence>
<dbReference type="Pfam" id="PF19902">
    <property type="entry name" value="DUF6375"/>
    <property type="match status" value="1"/>
</dbReference>
<dbReference type="Proteomes" id="UP000188342">
    <property type="component" value="Unassembled WGS sequence"/>
</dbReference>
<accession>A0A1R4JZF9</accession>
<evidence type="ECO:0000313" key="1">
    <source>
        <dbReference type="EMBL" id="SJN37480.1"/>
    </source>
</evidence>
<protein>
    <submittedName>
        <fullName evidence="1">Uncharacterized protein</fullName>
    </submittedName>
</protein>
<keyword evidence="2" id="KW-1185">Reference proteome</keyword>
<dbReference type="EMBL" id="FUKQ01000038">
    <property type="protein sequence ID" value="SJN37480.1"/>
    <property type="molecule type" value="Genomic_DNA"/>
</dbReference>
<gene>
    <name evidence="1" type="ORF">FM114_10530</name>
</gene>
<dbReference type="AlphaFoldDB" id="A0A1R4JZF9"/>